<evidence type="ECO:0000313" key="1">
    <source>
        <dbReference type="EMBL" id="KKL92372.1"/>
    </source>
</evidence>
<feature type="non-terminal residue" evidence="1">
    <location>
        <position position="1"/>
    </location>
</feature>
<protein>
    <submittedName>
        <fullName evidence="1">Uncharacterized protein</fullName>
    </submittedName>
</protein>
<dbReference type="EMBL" id="LAZR01019485">
    <property type="protein sequence ID" value="KKL92372.1"/>
    <property type="molecule type" value="Genomic_DNA"/>
</dbReference>
<dbReference type="AlphaFoldDB" id="A0A0F9IZD8"/>
<name>A0A0F9IZD8_9ZZZZ</name>
<reference evidence="1" key="1">
    <citation type="journal article" date="2015" name="Nature">
        <title>Complex archaea that bridge the gap between prokaryotes and eukaryotes.</title>
        <authorList>
            <person name="Spang A."/>
            <person name="Saw J.H."/>
            <person name="Jorgensen S.L."/>
            <person name="Zaremba-Niedzwiedzka K."/>
            <person name="Martijn J."/>
            <person name="Lind A.E."/>
            <person name="van Eijk R."/>
            <person name="Schleper C."/>
            <person name="Guy L."/>
            <person name="Ettema T.J."/>
        </authorList>
    </citation>
    <scope>NUCLEOTIDE SEQUENCE</scope>
</reference>
<organism evidence="1">
    <name type="scientific">marine sediment metagenome</name>
    <dbReference type="NCBI Taxonomy" id="412755"/>
    <lineage>
        <taxon>unclassified sequences</taxon>
        <taxon>metagenomes</taxon>
        <taxon>ecological metagenomes</taxon>
    </lineage>
</organism>
<accession>A0A0F9IZD8</accession>
<comment type="caution">
    <text evidence="1">The sequence shown here is derived from an EMBL/GenBank/DDBJ whole genome shotgun (WGS) entry which is preliminary data.</text>
</comment>
<gene>
    <name evidence="1" type="ORF">LCGC14_1885380</name>
</gene>
<proteinExistence type="predicted"/>
<sequence>PNPKDISDVLFFAAIDGEGIDSSDINSLSSMIKGDVNANYDGMRIIRNEDHFPTSVVDGDLVDDGFISRSMSDKEWSVQIALGTAPVYRPYLISGEAA</sequence>